<dbReference type="Pfam" id="PF02423">
    <property type="entry name" value="OCD_Mu_crystall"/>
    <property type="match status" value="1"/>
</dbReference>
<proteinExistence type="predicted"/>
<gene>
    <name evidence="1" type="ORF">UFOPK3773_01084</name>
    <name evidence="2" type="ORF">UFOPK3992_01882</name>
</gene>
<dbReference type="PANTHER" id="PTHR13812:SF19">
    <property type="entry name" value="KETIMINE REDUCTASE MU-CRYSTALLIN"/>
    <property type="match status" value="1"/>
</dbReference>
<organism evidence="2">
    <name type="scientific">freshwater metagenome</name>
    <dbReference type="NCBI Taxonomy" id="449393"/>
    <lineage>
        <taxon>unclassified sequences</taxon>
        <taxon>metagenomes</taxon>
        <taxon>ecological metagenomes</taxon>
    </lineage>
</organism>
<dbReference type="Gene3D" id="3.40.50.720">
    <property type="entry name" value="NAD(P)-binding Rossmann-like Domain"/>
    <property type="match status" value="1"/>
</dbReference>
<dbReference type="AlphaFoldDB" id="A0A6J7R5T0"/>
<dbReference type="EMBL" id="CAFBNF010000112">
    <property type="protein sequence ID" value="CAB4945188.1"/>
    <property type="molecule type" value="Genomic_DNA"/>
</dbReference>
<accession>A0A6J7R5T0</accession>
<dbReference type="InterPro" id="IPR023401">
    <property type="entry name" value="ODC_N"/>
</dbReference>
<dbReference type="InterPro" id="IPR036291">
    <property type="entry name" value="NAD(P)-bd_dom_sf"/>
</dbReference>
<sequence length="326" mass="34069">MSDSAPMRLLSSDDVDALATSPVGLAAAADSARLAGGSGLTTGRVQVNGDIAWMRIMAGLVDDLDLLGYKEFHRVGQRVRYHVHLFRQSTGDALGTVDGRRITGLRTASTAAVAVRHWAQGRPVRLGLVGSGEEAKEGLRALSGAVTLAGAVVWSPTVANREAFAETMSAETGIEVTAVADMQQVMDASDVAYVATSSHHEPFLGADQLGQVGLVAAIGSTMPVHRELRGDVFVKAAQVVVDTPDATHESGDCIEAAGLGWNPADAVLLADYVNLAPIAAAEGTTLFKSIGSVEQDLVLAYHLLMEAERTGAGTVIDDVSSLRIMR</sequence>
<dbReference type="PANTHER" id="PTHR13812">
    <property type="entry name" value="KETIMINE REDUCTASE MU-CRYSTALLIN"/>
    <property type="match status" value="1"/>
</dbReference>
<evidence type="ECO:0000313" key="1">
    <source>
        <dbReference type="EMBL" id="CAB4945188.1"/>
    </source>
</evidence>
<protein>
    <submittedName>
        <fullName evidence="2">Unannotated protein</fullName>
    </submittedName>
</protein>
<reference evidence="2" key="1">
    <citation type="submission" date="2020-05" db="EMBL/GenBank/DDBJ databases">
        <authorList>
            <person name="Chiriac C."/>
            <person name="Salcher M."/>
            <person name="Ghai R."/>
            <person name="Kavagutti S V."/>
        </authorList>
    </citation>
    <scope>NUCLEOTIDE SEQUENCE</scope>
</reference>
<dbReference type="Gene3D" id="3.30.1780.10">
    <property type="entry name" value="ornithine cyclodeaminase, domain 1"/>
    <property type="match status" value="1"/>
</dbReference>
<evidence type="ECO:0000313" key="2">
    <source>
        <dbReference type="EMBL" id="CAB5024066.1"/>
    </source>
</evidence>
<name>A0A6J7R5T0_9ZZZZ</name>
<dbReference type="SUPFAM" id="SSF51735">
    <property type="entry name" value="NAD(P)-binding Rossmann-fold domains"/>
    <property type="match status" value="1"/>
</dbReference>
<dbReference type="EMBL" id="CAFBOZ010000334">
    <property type="protein sequence ID" value="CAB5024066.1"/>
    <property type="molecule type" value="Genomic_DNA"/>
</dbReference>
<dbReference type="InterPro" id="IPR003462">
    <property type="entry name" value="ODC_Mu_crystall"/>
</dbReference>
<dbReference type="GO" id="GO:0005737">
    <property type="term" value="C:cytoplasm"/>
    <property type="evidence" value="ECO:0007669"/>
    <property type="project" value="TreeGrafter"/>
</dbReference>